<keyword evidence="2" id="KW-1185">Reference proteome</keyword>
<proteinExistence type="predicted"/>
<dbReference type="EMBL" id="JXMU01000021">
    <property type="protein sequence ID" value="KPB00455.1"/>
    <property type="molecule type" value="Genomic_DNA"/>
</dbReference>
<dbReference type="Proteomes" id="UP000038011">
    <property type="component" value="Unassembled WGS sequence"/>
</dbReference>
<evidence type="ECO:0000313" key="1">
    <source>
        <dbReference type="EMBL" id="KPB00455.1"/>
    </source>
</evidence>
<protein>
    <submittedName>
        <fullName evidence="1">Uncharacterized protein</fullName>
    </submittedName>
</protein>
<gene>
    <name evidence="1" type="ORF">SU32_13660</name>
</gene>
<organism evidence="1 2">
    <name type="scientific">Ahrensia marina</name>
    <dbReference type="NCBI Taxonomy" id="1514904"/>
    <lineage>
        <taxon>Bacteria</taxon>
        <taxon>Pseudomonadati</taxon>
        <taxon>Pseudomonadota</taxon>
        <taxon>Alphaproteobacteria</taxon>
        <taxon>Hyphomicrobiales</taxon>
        <taxon>Ahrensiaceae</taxon>
        <taxon>Ahrensia</taxon>
    </lineage>
</organism>
<comment type="caution">
    <text evidence="1">The sequence shown here is derived from an EMBL/GenBank/DDBJ whole genome shotgun (WGS) entry which is preliminary data.</text>
</comment>
<dbReference type="PATRIC" id="fig|1514904.3.peg.1865"/>
<sequence>MSLYKSLGFDDAVFKLLPLTPWACVFTKVLAHKKNRQLCWLTVLFWLREQDLNLRPVAAAVAFCLSKINESSSGYELT</sequence>
<dbReference type="AlphaFoldDB" id="A0A0N0E6V4"/>
<reference evidence="1 2" key="1">
    <citation type="submission" date="2015-01" db="EMBL/GenBank/DDBJ databases">
        <title>Ahrensia donghaiensis sp. nov., a novel dimethylsulphoniopropionate-cleavage bacterium isolated from seawater and emended descriptions of the genus Ahrensia and Ahrensia kielensis.</title>
        <authorList>
            <person name="Liu J."/>
        </authorList>
    </citation>
    <scope>NUCLEOTIDE SEQUENCE [LARGE SCALE GENOMIC DNA]</scope>
    <source>
        <strain evidence="1 2">LZD062</strain>
    </source>
</reference>
<accession>A0A0N0E6V4</accession>
<evidence type="ECO:0000313" key="2">
    <source>
        <dbReference type="Proteomes" id="UP000038011"/>
    </source>
</evidence>
<name>A0A0N0E6V4_9HYPH</name>